<dbReference type="InterPro" id="IPR002201">
    <property type="entry name" value="Glyco_trans_9"/>
</dbReference>
<keyword evidence="3" id="KW-1185">Reference proteome</keyword>
<sequence length="569" mass="62944">MWTAESWLTSQSLYASGHYGEALSHLEQLLQSAPSHRQAIELAARCLDKLHHAPGEQPDTQSAQRAQVRAADQAAALNSLGCWFYGRGQLPQAEHTLELALSVKPDWPEALSNLGLVLRAQRRETEAEATLRRALAIAPDYAGARNNLAVLLWQTKRLEQAEAQYRQILGIQPGYALAHNNLGLVLLDLGRPQDAEVAFRHALAIDTRTPAMHNNLGNALNQQGRSSEAIAAYREALSLRPDYTTARGNLAMLLLRLGAFEEGWRHFEARNDESAGTASGKRPPVPYPQWRGEPLEGKSLLVWPEQGYGDLLQFCRYLPLLKARGVARLGVACPPALKRLFEGMEGVDALYPLDGTGTIPGHDYWCLMLSLPMHFGTTLDTIPAHTPYLRAPADLTREWSARLPSGGFKAGLVWAGDPRPHDPGMNAIDQRRSLPARAFLPLLRIVEVADVRFVSLQKGAASQPQIADLPANLRPFDPMGGVHDFADTAAIIECLDLVITVDTSVAHLAGALNKPVWILSRYDGCWRWLRERDDSPWYPRARLFRQTEPGNWAGVIHRVTQALESLLKP</sequence>
<name>A0A4R5M9K5_9BURK</name>
<dbReference type="PROSITE" id="PS50005">
    <property type="entry name" value="TPR"/>
    <property type="match status" value="2"/>
</dbReference>
<dbReference type="OrthoDB" id="9814129at2"/>
<dbReference type="InterPro" id="IPR019734">
    <property type="entry name" value="TPR_rpt"/>
</dbReference>
<gene>
    <name evidence="2" type="ORF">EYW47_15325</name>
</gene>
<dbReference type="Gene3D" id="1.25.40.10">
    <property type="entry name" value="Tetratricopeptide repeat domain"/>
    <property type="match status" value="2"/>
</dbReference>
<dbReference type="Pfam" id="PF13432">
    <property type="entry name" value="TPR_16"/>
    <property type="match status" value="1"/>
</dbReference>
<dbReference type="SUPFAM" id="SSF53756">
    <property type="entry name" value="UDP-Glycosyltransferase/glycogen phosphorylase"/>
    <property type="match status" value="1"/>
</dbReference>
<protein>
    <submittedName>
        <fullName evidence="2">Tetratricopeptide repeat protein</fullName>
    </submittedName>
</protein>
<dbReference type="RefSeq" id="WP_133195667.1">
    <property type="nucleotide sequence ID" value="NZ_JBHUCW010000009.1"/>
</dbReference>
<dbReference type="SMART" id="SM00028">
    <property type="entry name" value="TPR"/>
    <property type="match status" value="5"/>
</dbReference>
<feature type="repeat" description="TPR" evidence="1">
    <location>
        <begin position="210"/>
        <end position="243"/>
    </location>
</feature>
<dbReference type="EMBL" id="SMRP01000006">
    <property type="protein sequence ID" value="TDG23297.1"/>
    <property type="molecule type" value="Genomic_DNA"/>
</dbReference>
<reference evidence="2 3" key="1">
    <citation type="submission" date="2019-03" db="EMBL/GenBank/DDBJ databases">
        <title>Paraburkholderia sp. 4M-K11, isolated from subtropical forest soil.</title>
        <authorList>
            <person name="Gao Z.-H."/>
            <person name="Qiu L.-H."/>
        </authorList>
    </citation>
    <scope>NUCLEOTIDE SEQUENCE [LARGE SCALE GENOMIC DNA]</scope>
    <source>
        <strain evidence="2 3">4M-K11</strain>
    </source>
</reference>
<dbReference type="SUPFAM" id="SSF48452">
    <property type="entry name" value="TPR-like"/>
    <property type="match status" value="1"/>
</dbReference>
<dbReference type="InterPro" id="IPR011990">
    <property type="entry name" value="TPR-like_helical_dom_sf"/>
</dbReference>
<proteinExistence type="predicted"/>
<dbReference type="PANTHER" id="PTHR44809:SF1">
    <property type="entry name" value="PROTEIN O-MANNOSYL-TRANSFERASE TMTC1"/>
    <property type="match status" value="1"/>
</dbReference>
<dbReference type="Proteomes" id="UP000295722">
    <property type="component" value="Unassembled WGS sequence"/>
</dbReference>
<organism evidence="2 3">
    <name type="scientific">Paraburkholderia silviterrae</name>
    <dbReference type="NCBI Taxonomy" id="2528715"/>
    <lineage>
        <taxon>Bacteria</taxon>
        <taxon>Pseudomonadati</taxon>
        <taxon>Pseudomonadota</taxon>
        <taxon>Betaproteobacteria</taxon>
        <taxon>Burkholderiales</taxon>
        <taxon>Burkholderiaceae</taxon>
        <taxon>Paraburkholderia</taxon>
    </lineage>
</organism>
<dbReference type="InterPro" id="IPR052943">
    <property type="entry name" value="TMTC_O-mannosyl-trnsfr"/>
</dbReference>
<dbReference type="GO" id="GO:0016757">
    <property type="term" value="F:glycosyltransferase activity"/>
    <property type="evidence" value="ECO:0007669"/>
    <property type="project" value="InterPro"/>
</dbReference>
<dbReference type="Pfam" id="PF01075">
    <property type="entry name" value="Glyco_transf_9"/>
    <property type="match status" value="1"/>
</dbReference>
<dbReference type="AlphaFoldDB" id="A0A4R5M9K5"/>
<dbReference type="Pfam" id="PF13424">
    <property type="entry name" value="TPR_12"/>
    <property type="match status" value="1"/>
</dbReference>
<dbReference type="PROSITE" id="PS50293">
    <property type="entry name" value="TPR_REGION"/>
    <property type="match status" value="1"/>
</dbReference>
<evidence type="ECO:0000313" key="2">
    <source>
        <dbReference type="EMBL" id="TDG23297.1"/>
    </source>
</evidence>
<dbReference type="PANTHER" id="PTHR44809">
    <property type="match status" value="1"/>
</dbReference>
<keyword evidence="1" id="KW-0802">TPR repeat</keyword>
<accession>A0A4R5M9K5</accession>
<evidence type="ECO:0000256" key="1">
    <source>
        <dbReference type="PROSITE-ProRule" id="PRU00339"/>
    </source>
</evidence>
<dbReference type="Gene3D" id="3.40.50.2000">
    <property type="entry name" value="Glycogen Phosphorylase B"/>
    <property type="match status" value="1"/>
</dbReference>
<feature type="repeat" description="TPR" evidence="1">
    <location>
        <begin position="108"/>
        <end position="141"/>
    </location>
</feature>
<evidence type="ECO:0000313" key="3">
    <source>
        <dbReference type="Proteomes" id="UP000295722"/>
    </source>
</evidence>
<comment type="caution">
    <text evidence="2">The sequence shown here is derived from an EMBL/GenBank/DDBJ whole genome shotgun (WGS) entry which is preliminary data.</text>
</comment>